<dbReference type="Pfam" id="PF19570">
    <property type="entry name" value="DUF6088"/>
    <property type="match status" value="1"/>
</dbReference>
<accession>A0ABN4APN2</accession>
<sequence>MSETTEYQVLSKIKKANRGSVFFIENFLAKNNADAVRKALERLVKSGELQRVATGIYVRPEKDPVLGYVSPSIETIIRAIAKRDKARIIPTGIYALNRLGLTSQVPMNISYLTDGSARKVKIGKRTIVFKRTSPKNLATQGEISTLAIQALRSIGKDKVKEEEREKIIQLLKKENKSHLQHDLRLAPEWIRQLLKQAL</sequence>
<protein>
    <recommendedName>
        <fullName evidence="3">Type IV toxin-antitoxin system AbiEi family antitoxin domain-containing protein</fullName>
    </recommendedName>
</protein>
<gene>
    <name evidence="1" type="ordered locus">Emtol_3189</name>
</gene>
<dbReference type="RefSeq" id="WP_015030013.1">
    <property type="nucleotide sequence ID" value="NC_018748.1"/>
</dbReference>
<dbReference type="EMBL" id="CP002961">
    <property type="protein sequence ID" value="AFK04319.1"/>
    <property type="molecule type" value="Genomic_DNA"/>
</dbReference>
<evidence type="ECO:0008006" key="3">
    <source>
        <dbReference type="Google" id="ProtNLM"/>
    </source>
</evidence>
<organism evidence="1 2">
    <name type="scientific">Emticicia oligotrophica (strain DSM 17448 / CIP 109782 / MTCC 6937 / GPTSA100-15)</name>
    <dbReference type="NCBI Taxonomy" id="929562"/>
    <lineage>
        <taxon>Bacteria</taxon>
        <taxon>Pseudomonadati</taxon>
        <taxon>Bacteroidota</taxon>
        <taxon>Cytophagia</taxon>
        <taxon>Cytophagales</taxon>
        <taxon>Leadbetterellaceae</taxon>
        <taxon>Emticicia</taxon>
    </lineage>
</organism>
<evidence type="ECO:0000313" key="1">
    <source>
        <dbReference type="EMBL" id="AFK04319.1"/>
    </source>
</evidence>
<name>A0ABN4APN2_EMTOG</name>
<proteinExistence type="predicted"/>
<reference evidence="1 2" key="1">
    <citation type="submission" date="2011-07" db="EMBL/GenBank/DDBJ databases">
        <title>The complete genome of chromosome of Emticicia oligotrophica DSM 17448.</title>
        <authorList>
            <consortium name="US DOE Joint Genome Institute (JGI-PGF)"/>
            <person name="Lucas S."/>
            <person name="Han J."/>
            <person name="Lapidus A."/>
            <person name="Bruce D."/>
            <person name="Goodwin L."/>
            <person name="Pitluck S."/>
            <person name="Peters L."/>
            <person name="Kyrpides N."/>
            <person name="Mavromatis K."/>
            <person name="Ivanova N."/>
            <person name="Ovchinnikova G."/>
            <person name="Teshima H."/>
            <person name="Detter J.C."/>
            <person name="Tapia R."/>
            <person name="Han C."/>
            <person name="Land M."/>
            <person name="Hauser L."/>
            <person name="Markowitz V."/>
            <person name="Cheng J.-F."/>
            <person name="Hugenholtz P."/>
            <person name="Woyke T."/>
            <person name="Wu D."/>
            <person name="Tindall B."/>
            <person name="Pomrenke H."/>
            <person name="Brambilla E."/>
            <person name="Klenk H.-P."/>
            <person name="Eisen J.A."/>
        </authorList>
    </citation>
    <scope>NUCLEOTIDE SEQUENCE [LARGE SCALE GENOMIC DNA]</scope>
    <source>
        <strain evidence="1 2">DSM 17448</strain>
    </source>
</reference>
<evidence type="ECO:0000313" key="2">
    <source>
        <dbReference type="Proteomes" id="UP000002875"/>
    </source>
</evidence>
<keyword evidence="2" id="KW-1185">Reference proteome</keyword>
<dbReference type="InterPro" id="IPR045738">
    <property type="entry name" value="DUF6088"/>
</dbReference>
<dbReference type="Proteomes" id="UP000002875">
    <property type="component" value="Chromosome"/>
</dbReference>